<organism evidence="14 15">
    <name type="scientific">Dinoponera quadriceps</name>
    <name type="common">South American ant</name>
    <dbReference type="NCBI Taxonomy" id="609295"/>
    <lineage>
        <taxon>Eukaryota</taxon>
        <taxon>Metazoa</taxon>
        <taxon>Ecdysozoa</taxon>
        <taxon>Arthropoda</taxon>
        <taxon>Hexapoda</taxon>
        <taxon>Insecta</taxon>
        <taxon>Pterygota</taxon>
        <taxon>Neoptera</taxon>
        <taxon>Endopterygota</taxon>
        <taxon>Hymenoptera</taxon>
        <taxon>Apocrita</taxon>
        <taxon>Aculeata</taxon>
        <taxon>Formicoidea</taxon>
        <taxon>Formicidae</taxon>
        <taxon>Ponerinae</taxon>
        <taxon>Ponerini</taxon>
        <taxon>Dinoponera</taxon>
    </lineage>
</organism>
<evidence type="ECO:0000256" key="2">
    <source>
        <dbReference type="ARBA" id="ARBA00004922"/>
    </source>
</evidence>
<comment type="subcellular location">
    <subcellularLocation>
        <location evidence="1">Membrane</location>
        <topology evidence="1">Single-pass type II membrane protein</topology>
    </subcellularLocation>
</comment>
<dbReference type="Gene3D" id="3.90.550.50">
    <property type="match status" value="1"/>
</dbReference>
<evidence type="ECO:0000256" key="5">
    <source>
        <dbReference type="ARBA" id="ARBA00022676"/>
    </source>
</evidence>
<dbReference type="KEGG" id="dqu:106741626"/>
<dbReference type="GeneID" id="106741626"/>
<dbReference type="Pfam" id="PF02434">
    <property type="entry name" value="Fringe"/>
    <property type="match status" value="1"/>
</dbReference>
<keyword evidence="7 12" id="KW-0812">Transmembrane</keyword>
<keyword evidence="11 12" id="KW-0472">Membrane</keyword>
<sequence>MCLRFLKKRSGFLIGFAIGFALPLLFILWKRIFVTYLTYDQESWEPEYHLNKKPHHKEIILQLWKKQKRTHDYFNNVTYDAWLGEQNLRSYKIDLDKHLYGPQERDDAKESINLEWNWLSEQISITCVVFIEKLKLGKSIQATWGERCNNIYFFGHRLKNTELPVINVGAEITSSWQLLCEAMSYIWNDRAADKLKWVIFVKDDTMVIPENLRYMVAPLNHEDDYYLGHPIIMWGHPYNVAQAGYVLSRGTLAKVVKMFDSSEKCAAGGRFWKKEDYYLGKHLFSLGIHPSDTRDQYLRGTFHGYSLQVLLWGVNRPGSYWTRAMYPTKRTYCSPVSVTFSASEPDKMHTLNFLLYHLRVFMNEGKFGSIPAKALISEDDVWKIALEEEFNITHLDDITSDVYYKIWHSKYSEPGQLKITKDYRITLDCLLASYKKGNKLDSCPTESVISNRKT</sequence>
<name>A0A6P3WT38_DINQU</name>
<comment type="similarity">
    <text evidence="3">Belongs to the glycosyltransferase 31 family. Beta3-Gal-T subfamily.</text>
</comment>
<evidence type="ECO:0000256" key="11">
    <source>
        <dbReference type="ARBA" id="ARBA00023136"/>
    </source>
</evidence>
<accession>A0A6P3WT38</accession>
<gene>
    <name evidence="15" type="primary">LOC106741626</name>
</gene>
<dbReference type="GO" id="GO:0016263">
    <property type="term" value="F:glycoprotein-N-acetylgalactosamine 3-beta-galactosyltransferase activity"/>
    <property type="evidence" value="ECO:0007669"/>
    <property type="project" value="UniProtKB-EC"/>
</dbReference>
<evidence type="ECO:0000259" key="13">
    <source>
        <dbReference type="Pfam" id="PF02434"/>
    </source>
</evidence>
<proteinExistence type="inferred from homology"/>
<evidence type="ECO:0000313" key="15">
    <source>
        <dbReference type="RefSeq" id="XP_014469311.1"/>
    </source>
</evidence>
<dbReference type="RefSeq" id="XP_014469311.1">
    <property type="nucleotide sequence ID" value="XM_014613825.1"/>
</dbReference>
<evidence type="ECO:0000256" key="3">
    <source>
        <dbReference type="ARBA" id="ARBA00006462"/>
    </source>
</evidence>
<dbReference type="Proteomes" id="UP000515204">
    <property type="component" value="Unplaced"/>
</dbReference>
<dbReference type="PANTHER" id="PTHR23033:SF14">
    <property type="entry name" value="GLYCOPROTEIN-N-ACETYLGALACTOSAMINE 3-BETA-GALACTOSYLTRANSFERASE 1-RELATED"/>
    <property type="match status" value="1"/>
</dbReference>
<keyword evidence="10 12" id="KW-1133">Transmembrane helix</keyword>
<evidence type="ECO:0000256" key="6">
    <source>
        <dbReference type="ARBA" id="ARBA00022679"/>
    </source>
</evidence>
<evidence type="ECO:0000256" key="9">
    <source>
        <dbReference type="ARBA" id="ARBA00022968"/>
    </source>
</evidence>
<feature type="transmembrane region" description="Helical" evidence="12">
    <location>
        <begin position="12"/>
        <end position="29"/>
    </location>
</feature>
<dbReference type="GO" id="GO:0016020">
    <property type="term" value="C:membrane"/>
    <property type="evidence" value="ECO:0007669"/>
    <property type="project" value="UniProtKB-SubCell"/>
</dbReference>
<dbReference type="AlphaFoldDB" id="A0A6P3WT38"/>
<dbReference type="InterPro" id="IPR003378">
    <property type="entry name" value="Fringe-like_glycosylTrfase"/>
</dbReference>
<feature type="domain" description="Fringe-like glycosyltransferase" evidence="13">
    <location>
        <begin position="140"/>
        <end position="232"/>
    </location>
</feature>
<dbReference type="InterPro" id="IPR026050">
    <property type="entry name" value="C1GALT1/C1GALT1_chp1"/>
</dbReference>
<reference evidence="15" key="1">
    <citation type="submission" date="2025-08" db="UniProtKB">
        <authorList>
            <consortium name="RefSeq"/>
        </authorList>
    </citation>
    <scope>IDENTIFICATION</scope>
</reference>
<dbReference type="OrthoDB" id="414175at2759"/>
<protein>
    <recommendedName>
        <fullName evidence="4">N-acetylgalactosaminide beta-1,3-galactosyltransferase</fullName>
        <ecNumber evidence="4">2.4.1.122</ecNumber>
    </recommendedName>
</protein>
<evidence type="ECO:0000256" key="1">
    <source>
        <dbReference type="ARBA" id="ARBA00004606"/>
    </source>
</evidence>
<dbReference type="GO" id="GO:0000166">
    <property type="term" value="F:nucleotide binding"/>
    <property type="evidence" value="ECO:0007669"/>
    <property type="project" value="UniProtKB-KW"/>
</dbReference>
<evidence type="ECO:0000256" key="10">
    <source>
        <dbReference type="ARBA" id="ARBA00022989"/>
    </source>
</evidence>
<keyword evidence="9" id="KW-0735">Signal-anchor</keyword>
<comment type="pathway">
    <text evidence="2">Protein modification; protein glycosylation.</text>
</comment>
<dbReference type="PANTHER" id="PTHR23033">
    <property type="entry name" value="BETA1,3-GALACTOSYLTRANSFERASE"/>
    <property type="match status" value="1"/>
</dbReference>
<keyword evidence="14" id="KW-1185">Reference proteome</keyword>
<evidence type="ECO:0000256" key="7">
    <source>
        <dbReference type="ARBA" id="ARBA00022692"/>
    </source>
</evidence>
<evidence type="ECO:0000256" key="4">
    <source>
        <dbReference type="ARBA" id="ARBA00012557"/>
    </source>
</evidence>
<keyword evidence="8" id="KW-0547">Nucleotide-binding</keyword>
<evidence type="ECO:0000256" key="12">
    <source>
        <dbReference type="SAM" id="Phobius"/>
    </source>
</evidence>
<keyword evidence="6" id="KW-0808">Transferase</keyword>
<evidence type="ECO:0000256" key="8">
    <source>
        <dbReference type="ARBA" id="ARBA00022741"/>
    </source>
</evidence>
<evidence type="ECO:0000313" key="14">
    <source>
        <dbReference type="Proteomes" id="UP000515204"/>
    </source>
</evidence>
<keyword evidence="5" id="KW-0328">Glycosyltransferase</keyword>
<dbReference type="EC" id="2.4.1.122" evidence="4"/>